<dbReference type="EMBL" id="RDPI01000019">
    <property type="protein sequence ID" value="MBF4374340.1"/>
    <property type="molecule type" value="Genomic_DNA"/>
</dbReference>
<accession>A0ABR9Z799</accession>
<sequence length="342" mass="37968">MANSQSERLEAKAQFIQAKIDTITQNLETLGANPYQLQREYSPSGQYVQSTINAYSTQSALSYKGQDIITSQQLNELEWLTEQVKKESANLATAKESLFTAQEKPMQGIEKQPSSEELLKELDDATKETITESPEKQTTPLPASEQISDHKAQSERKVSAAEAILSAAGKLAQNLVSGGAKTFNYTLSKYQERQHKLNSLSSNQQLSTNPKMCFQNIQKSVDALTSNPKPSDVSNHFKSIDNNIKMMKQLNKTACTSLSKASPESFNKKAAQVERVNDYLNKTEKLLDTNAPQLNNIAQAFKMPFDTQKITESIRNTIESVNKFVQQMAKAITPSSTSQNLS</sequence>
<gene>
    <name evidence="2" type="ORF">EAY46_14825</name>
</gene>
<feature type="region of interest" description="Disordered" evidence="1">
    <location>
        <begin position="129"/>
        <end position="155"/>
    </location>
</feature>
<dbReference type="Proteomes" id="UP000726136">
    <property type="component" value="Unassembled WGS sequence"/>
</dbReference>
<name>A0ABR9Z799_VIBAN</name>
<proteinExistence type="predicted"/>
<evidence type="ECO:0000313" key="3">
    <source>
        <dbReference type="Proteomes" id="UP000726136"/>
    </source>
</evidence>
<keyword evidence="3" id="KW-1185">Reference proteome</keyword>
<evidence type="ECO:0000313" key="2">
    <source>
        <dbReference type="EMBL" id="MBF4374340.1"/>
    </source>
</evidence>
<organism evidence="2 3">
    <name type="scientific">Vibrio anguillarum</name>
    <name type="common">Listonella anguillarum</name>
    <dbReference type="NCBI Taxonomy" id="55601"/>
    <lineage>
        <taxon>Bacteria</taxon>
        <taxon>Pseudomonadati</taxon>
        <taxon>Pseudomonadota</taxon>
        <taxon>Gammaproteobacteria</taxon>
        <taxon>Vibrionales</taxon>
        <taxon>Vibrionaceae</taxon>
        <taxon>Vibrio</taxon>
    </lineage>
</organism>
<evidence type="ECO:0000256" key="1">
    <source>
        <dbReference type="SAM" id="MobiDB-lite"/>
    </source>
</evidence>
<comment type="caution">
    <text evidence="2">The sequence shown here is derived from an EMBL/GenBank/DDBJ whole genome shotgun (WGS) entry which is preliminary data.</text>
</comment>
<dbReference type="RefSeq" id="WP_194663807.1">
    <property type="nucleotide sequence ID" value="NZ_RDPI01000019.1"/>
</dbReference>
<reference evidence="2 3" key="1">
    <citation type="journal article" date="2021" name="PeerJ">
        <title>Analysis of 44 Vibrio anguillarum genomes reveals high genetic diversity.</title>
        <authorList>
            <person name="Hansen M.J."/>
            <person name="Dalsgaard I."/>
        </authorList>
    </citation>
    <scope>NUCLEOTIDE SEQUENCE [LARGE SCALE GENOMIC DNA]</scope>
    <source>
        <strain evidence="2 3">040915-1/1B</strain>
    </source>
</reference>
<protein>
    <submittedName>
        <fullName evidence="2">Uncharacterized protein</fullName>
    </submittedName>
</protein>